<feature type="region of interest" description="Disordered" evidence="1">
    <location>
        <begin position="659"/>
        <end position="679"/>
    </location>
</feature>
<evidence type="ECO:0000313" key="4">
    <source>
        <dbReference type="EMBL" id="TVV77470.1"/>
    </source>
</evidence>
<evidence type="ECO:0000259" key="3">
    <source>
        <dbReference type="Pfam" id="PF07916"/>
    </source>
</evidence>
<protein>
    <submittedName>
        <fullName evidence="4">Conjugal transfer protein TraG</fullName>
    </submittedName>
</protein>
<organism evidence="4 5">
    <name type="scientific">Alterirhizorhabdus solaris</name>
    <dbReference type="NCBI Taxonomy" id="2529389"/>
    <lineage>
        <taxon>Bacteria</taxon>
        <taxon>Pseudomonadati</taxon>
        <taxon>Pseudomonadota</taxon>
        <taxon>Alphaproteobacteria</taxon>
        <taxon>Sphingomonadales</taxon>
        <taxon>Rhizorhabdaceae</taxon>
        <taxon>Alterirhizorhabdus</taxon>
    </lineage>
</organism>
<keyword evidence="2" id="KW-0472">Membrane</keyword>
<dbReference type="Pfam" id="PF07916">
    <property type="entry name" value="TraG_N"/>
    <property type="match status" value="1"/>
</dbReference>
<accession>A0A558RDR0</accession>
<dbReference type="EMBL" id="VNIM01000001">
    <property type="protein sequence ID" value="TVV77470.1"/>
    <property type="molecule type" value="Genomic_DNA"/>
</dbReference>
<feature type="transmembrane region" description="Helical" evidence="2">
    <location>
        <begin position="335"/>
        <end position="357"/>
    </location>
</feature>
<feature type="domain" description="TraG N-terminal Proteobacteria" evidence="3">
    <location>
        <begin position="5"/>
        <end position="462"/>
    </location>
</feature>
<dbReference type="AlphaFoldDB" id="A0A558RDR0"/>
<evidence type="ECO:0000256" key="2">
    <source>
        <dbReference type="SAM" id="Phobius"/>
    </source>
</evidence>
<dbReference type="InterPro" id="IPR012931">
    <property type="entry name" value="TraG_N_Proteobacteria"/>
</dbReference>
<reference evidence="4 5" key="1">
    <citation type="submission" date="2019-07" db="EMBL/GenBank/DDBJ databases">
        <title>Sphingomonas solaris sp. nov., isolated from a solar panel from Boston, Massachusetts.</title>
        <authorList>
            <person name="Tanner K."/>
            <person name="Pascual J."/>
            <person name="Mancuso C."/>
            <person name="Pereto J."/>
            <person name="Khalil A."/>
            <person name="Vilanova C."/>
        </authorList>
    </citation>
    <scope>NUCLEOTIDE SEQUENCE [LARGE SCALE GENOMIC DNA]</scope>
    <source>
        <strain evidence="4 5">R4DWN</strain>
    </source>
</reference>
<gene>
    <name evidence="4" type="ORF">FOY91_00060</name>
</gene>
<sequence>MATVELFTIGGGEYVVNVLNAVAAWTGDGGYKSLLQVCMVMGLGYSVLIVAFNADWRAWLNWFLQATLMYMVLMVPRLDVHVTDRINPSLAPAQVANVPLGLAMMASFTSQVGDYLVSSAELVFGLPGDLDYSRNGMIYGSRLLEATQNLRINDPEFGANLDEHFRQCVFYDVLLGRYSMETLSKAPDIWGAIGPGSQARAQRFLTRDAGGAVTSSIETCRDGYAALSTQWAGMTDDLGRVFGRQLYPRQSADLAKAKLFADLPVAYRYLTGVSASASEILKQTLTINAMSQAMHSAAGATGTGSVDVYAQTRAEIQTKRTYGSIAHSAMKWVPVLNIVLTVVFYALFPVLFPLFLMPKSGPLALRGYVTGFFYLAAWGPLYVILHMVLMFKGASEVAGAGAGNGLTLASFAGMSEANDDIGMLAGYLVASIPFLAGGIAKGAMAISSQATSYLNPSQNAAEEAAREASTGNIGVGNASFDNQTIQTRQHDQWNQAPSFTYGAAQTRAFNDTGTLATSFAANDLLDVPVSKLPFSPQVTQSVATEASRVASETRTRGETLSNQASESVSNAVNRFNEFRHAVSNDQSIANSYGAEDRSNISSSFNEVDQASRMLQSRFGLRAEVADSIATEKFVSGSAGIDGGIGMNLGVAKMGASANARGGASKRWTDSDTATVSREGGRIADALEQWSTNRGWSENRDTFDRSVATSSRSDVSSSAAGISSSVSEAKSFSREARRFYEEANRLETRWSAREGEGVSGSLNTSDAFLAFARAEIAGTPLVYRDFDPANATHWHSADPQVAFERDLLMSKYVEQVGTNMRAEIEERLAAPDASGLDRPAVSSEQDVRLRGAAEAGSVPTLANAAEGGALRERSGAIRSEVSNAQGRGADIIERKRRSRDADTTHAAAAPSTDGAERAREWSKSVPLSPFKRD</sequence>
<keyword evidence="5" id="KW-1185">Reference proteome</keyword>
<proteinExistence type="predicted"/>
<dbReference type="Proteomes" id="UP000318681">
    <property type="component" value="Unassembled WGS sequence"/>
</dbReference>
<evidence type="ECO:0000256" key="1">
    <source>
        <dbReference type="SAM" id="MobiDB-lite"/>
    </source>
</evidence>
<name>A0A558RDR0_9SPHN</name>
<feature type="region of interest" description="Disordered" evidence="1">
    <location>
        <begin position="829"/>
        <end position="932"/>
    </location>
</feature>
<dbReference type="RefSeq" id="WP_145146989.1">
    <property type="nucleotide sequence ID" value="NZ_VNIM01000001.1"/>
</dbReference>
<evidence type="ECO:0000313" key="5">
    <source>
        <dbReference type="Proteomes" id="UP000318681"/>
    </source>
</evidence>
<feature type="transmembrane region" description="Helical" evidence="2">
    <location>
        <begin position="363"/>
        <end position="385"/>
    </location>
</feature>
<dbReference type="OrthoDB" id="7413598at2"/>
<feature type="transmembrane region" description="Helical" evidence="2">
    <location>
        <begin position="34"/>
        <end position="52"/>
    </location>
</feature>
<feature type="region of interest" description="Disordered" evidence="1">
    <location>
        <begin position="543"/>
        <end position="565"/>
    </location>
</feature>
<feature type="transmembrane region" description="Helical" evidence="2">
    <location>
        <begin position="421"/>
        <end position="440"/>
    </location>
</feature>
<keyword evidence="2" id="KW-0812">Transmembrane</keyword>
<comment type="caution">
    <text evidence="4">The sequence shown here is derived from an EMBL/GenBank/DDBJ whole genome shotgun (WGS) entry which is preliminary data.</text>
</comment>
<keyword evidence="2" id="KW-1133">Transmembrane helix</keyword>